<feature type="transmembrane region" description="Helical" evidence="1">
    <location>
        <begin position="192"/>
        <end position="213"/>
    </location>
</feature>
<gene>
    <name evidence="3" type="ORF">D1869_14100</name>
    <name evidence="2" type="ORF">HNQ62_002071</name>
</gene>
<feature type="transmembrane region" description="Helical" evidence="1">
    <location>
        <begin position="151"/>
        <end position="171"/>
    </location>
</feature>
<dbReference type="RefSeq" id="WP_156015681.1">
    <property type="nucleotide sequence ID" value="NZ_CP045484.1"/>
</dbReference>
<dbReference type="EMBL" id="JACHFY010000013">
    <property type="protein sequence ID" value="MBB5254297.1"/>
    <property type="molecule type" value="Genomic_DNA"/>
</dbReference>
<feature type="transmembrane region" description="Helical" evidence="1">
    <location>
        <begin position="123"/>
        <end position="145"/>
    </location>
</feature>
<name>A0A650CKE9_SULOH</name>
<dbReference type="PANTHER" id="PTHR23526">
    <property type="entry name" value="INTEGRAL MEMBRANE TRANSPORT PROTEIN-RELATED"/>
    <property type="match status" value="1"/>
</dbReference>
<dbReference type="Proteomes" id="UP000427373">
    <property type="component" value="Chromosome"/>
</dbReference>
<dbReference type="AlphaFoldDB" id="A0A650CKE9"/>
<evidence type="ECO:0000313" key="3">
    <source>
        <dbReference type="EMBL" id="QGR18193.1"/>
    </source>
</evidence>
<feature type="transmembrane region" description="Helical" evidence="1">
    <location>
        <begin position="315"/>
        <end position="340"/>
    </location>
</feature>
<dbReference type="PANTHER" id="PTHR23526:SF2">
    <property type="entry name" value="MAJOR FACILITATOR SUPERFAMILY (MFS) PROFILE DOMAIN-CONTAINING PROTEIN"/>
    <property type="match status" value="1"/>
</dbReference>
<feature type="transmembrane region" description="Helical" evidence="1">
    <location>
        <begin position="91"/>
        <end position="111"/>
    </location>
</feature>
<reference evidence="2 5" key="2">
    <citation type="submission" date="2020-08" db="EMBL/GenBank/DDBJ databases">
        <title>Genomic Encyclopedia of Type Strains, Phase IV (KMG-IV): sequencing the most valuable type-strain genomes for metagenomic binning, comparative biology and taxonomic classification.</title>
        <authorList>
            <person name="Goeker M."/>
        </authorList>
    </citation>
    <scope>NUCLEOTIDE SEQUENCE [LARGE SCALE GENOMIC DNA]</scope>
    <source>
        <strain evidence="2 5">DSM 12421</strain>
    </source>
</reference>
<evidence type="ECO:0000313" key="2">
    <source>
        <dbReference type="EMBL" id="MBB5254297.1"/>
    </source>
</evidence>
<feature type="transmembrane region" description="Helical" evidence="1">
    <location>
        <begin position="225"/>
        <end position="244"/>
    </location>
</feature>
<sequence length="377" mass="42389">MKPLRTYAVLNNLASSLINPFVSFFTASYGITGVLLAIVSSANTTFPGVVQFILARIFIKAKRIIEVGEFLTGLFWVLIGSFTIFNSFFVIFYVVITVCLGVANFGWLLILDKVSETKRGRILAYYSFYATIGGFIATLITGFIVRDNLYMMRYFFVISGLIYIINSFIISKSDVDVEYKGSKITLTRNPEIKKLFVITFIFTFIWSMAWPLFPLAQVYKFHMNELQIAIIDLISGISTLSLQRVIGRLVDKSKKLIMFLGRLGLATFPLVYGLGTSVYQIYLAYIVSGFTNSASISYTAFLFDNSSYSEKRVNIALYNMINGLSALSGSTFSSLILGILLTRINIIMAINLMMITIGILRILSSLLYLKIKETVRR</sequence>
<feature type="transmembrane region" description="Helical" evidence="1">
    <location>
        <begin position="281"/>
        <end position="303"/>
    </location>
</feature>
<keyword evidence="4" id="KW-1185">Reference proteome</keyword>
<dbReference type="InterPro" id="IPR052528">
    <property type="entry name" value="Sugar_transport-like"/>
</dbReference>
<dbReference type="GO" id="GO:0022857">
    <property type="term" value="F:transmembrane transporter activity"/>
    <property type="evidence" value="ECO:0007669"/>
    <property type="project" value="InterPro"/>
</dbReference>
<organism evidence="3 4">
    <name type="scientific">Sulfurisphaera ohwakuensis</name>
    <dbReference type="NCBI Taxonomy" id="69656"/>
    <lineage>
        <taxon>Archaea</taxon>
        <taxon>Thermoproteota</taxon>
        <taxon>Thermoprotei</taxon>
        <taxon>Sulfolobales</taxon>
        <taxon>Sulfolobaceae</taxon>
        <taxon>Sulfurisphaera</taxon>
    </lineage>
</organism>
<dbReference type="InterPro" id="IPR036259">
    <property type="entry name" value="MFS_trans_sf"/>
</dbReference>
<reference evidence="3 4" key="1">
    <citation type="submission" date="2019-10" db="EMBL/GenBank/DDBJ databases">
        <title>Genome Sequences from Six Type Strain Members of the Archaeal Family Sulfolobaceae: Acidianus ambivalens, Acidianus infernus, Metallosphaera prunae, Stygiolobus azoricus, Sulfolobus metallicus, and Sulfurisphaera ohwakuensis.</title>
        <authorList>
            <person name="Counts J.A."/>
            <person name="Kelly R.M."/>
        </authorList>
    </citation>
    <scope>NUCLEOTIDE SEQUENCE [LARGE SCALE GENOMIC DNA]</scope>
    <source>
        <strain evidence="3 4">TA-1</strain>
    </source>
</reference>
<dbReference type="SUPFAM" id="SSF103473">
    <property type="entry name" value="MFS general substrate transporter"/>
    <property type="match status" value="1"/>
</dbReference>
<keyword evidence="1" id="KW-0472">Membrane</keyword>
<dbReference type="OrthoDB" id="117970at2157"/>
<keyword evidence="1" id="KW-1133">Transmembrane helix</keyword>
<feature type="transmembrane region" description="Helical" evidence="1">
    <location>
        <begin position="346"/>
        <end position="369"/>
    </location>
</feature>
<evidence type="ECO:0000313" key="4">
    <source>
        <dbReference type="Proteomes" id="UP000427373"/>
    </source>
</evidence>
<dbReference type="InterPro" id="IPR011701">
    <property type="entry name" value="MFS"/>
</dbReference>
<dbReference type="GeneID" id="42802398"/>
<dbReference type="Gene3D" id="1.20.1250.20">
    <property type="entry name" value="MFS general substrate transporter like domains"/>
    <property type="match status" value="2"/>
</dbReference>
<feature type="transmembrane region" description="Helical" evidence="1">
    <location>
        <begin position="67"/>
        <end position="85"/>
    </location>
</feature>
<feature type="transmembrane region" description="Helical" evidence="1">
    <location>
        <begin position="256"/>
        <end position="275"/>
    </location>
</feature>
<dbReference type="KEGG" id="soh:D1869_14100"/>
<dbReference type="Pfam" id="PF07690">
    <property type="entry name" value="MFS_1"/>
    <property type="match status" value="2"/>
</dbReference>
<accession>A0A650CKE9</accession>
<evidence type="ECO:0000313" key="5">
    <source>
        <dbReference type="Proteomes" id="UP000582213"/>
    </source>
</evidence>
<keyword evidence="1" id="KW-0812">Transmembrane</keyword>
<proteinExistence type="predicted"/>
<evidence type="ECO:0000256" key="1">
    <source>
        <dbReference type="SAM" id="Phobius"/>
    </source>
</evidence>
<dbReference type="Proteomes" id="UP000582213">
    <property type="component" value="Unassembled WGS sequence"/>
</dbReference>
<dbReference type="EMBL" id="CP045484">
    <property type="protein sequence ID" value="QGR18193.1"/>
    <property type="molecule type" value="Genomic_DNA"/>
</dbReference>
<protein>
    <submittedName>
        <fullName evidence="2">MFS family permease</fullName>
    </submittedName>
    <submittedName>
        <fullName evidence="3">MFS transporter</fullName>
    </submittedName>
</protein>